<keyword evidence="1" id="KW-0812">Transmembrane</keyword>
<sequence length="113" mass="13516">MIMINDYLYLRYYSQTRCTRMLVLKTLILYNSMEFVAFNTIFVVIIESSEVGQLHTIKNGYLKQILPIVRYFVQIFLIICLPKKVKSVSPQIIYNYYINNSHVQIWKMVFTTE</sequence>
<protein>
    <submittedName>
        <fullName evidence="2">Hypothetical_protein</fullName>
    </submittedName>
</protein>
<accession>A0ABP1L239</accession>
<gene>
    <name evidence="2" type="ORF">HINF_LOCUS56091</name>
    <name evidence="3" type="ORF">HINF_LOCUS56095</name>
</gene>
<proteinExistence type="predicted"/>
<keyword evidence="4" id="KW-1185">Reference proteome</keyword>
<dbReference type="EMBL" id="CAXDID020000301">
    <property type="protein sequence ID" value="CAL6073427.1"/>
    <property type="molecule type" value="Genomic_DNA"/>
</dbReference>
<comment type="caution">
    <text evidence="2">The sequence shown here is derived from an EMBL/GenBank/DDBJ whole genome shotgun (WGS) entry which is preliminary data.</text>
</comment>
<evidence type="ECO:0000313" key="2">
    <source>
        <dbReference type="EMBL" id="CAL6073419.1"/>
    </source>
</evidence>
<keyword evidence="1" id="KW-1133">Transmembrane helix</keyword>
<reference evidence="2 4" key="1">
    <citation type="submission" date="2024-07" db="EMBL/GenBank/DDBJ databases">
        <authorList>
            <person name="Akdeniz Z."/>
        </authorList>
    </citation>
    <scope>NUCLEOTIDE SEQUENCE [LARGE SCALE GENOMIC DNA]</scope>
</reference>
<feature type="transmembrane region" description="Helical" evidence="1">
    <location>
        <begin position="21"/>
        <end position="45"/>
    </location>
</feature>
<organism evidence="2 4">
    <name type="scientific">Hexamita inflata</name>
    <dbReference type="NCBI Taxonomy" id="28002"/>
    <lineage>
        <taxon>Eukaryota</taxon>
        <taxon>Metamonada</taxon>
        <taxon>Diplomonadida</taxon>
        <taxon>Hexamitidae</taxon>
        <taxon>Hexamitinae</taxon>
        <taxon>Hexamita</taxon>
    </lineage>
</organism>
<evidence type="ECO:0000313" key="4">
    <source>
        <dbReference type="Proteomes" id="UP001642409"/>
    </source>
</evidence>
<dbReference type="EMBL" id="CAXDID020000301">
    <property type="protein sequence ID" value="CAL6073419.1"/>
    <property type="molecule type" value="Genomic_DNA"/>
</dbReference>
<keyword evidence="1" id="KW-0472">Membrane</keyword>
<dbReference type="Proteomes" id="UP001642409">
    <property type="component" value="Unassembled WGS sequence"/>
</dbReference>
<name>A0ABP1L239_9EUKA</name>
<evidence type="ECO:0000256" key="1">
    <source>
        <dbReference type="SAM" id="Phobius"/>
    </source>
</evidence>
<evidence type="ECO:0000313" key="3">
    <source>
        <dbReference type="EMBL" id="CAL6073427.1"/>
    </source>
</evidence>